<evidence type="ECO:0000256" key="2">
    <source>
        <dbReference type="ARBA" id="ARBA00022777"/>
    </source>
</evidence>
<dbReference type="AlphaFoldDB" id="A0A9W9K804"/>
<keyword evidence="2 3" id="KW-0418">Kinase</keyword>
<dbReference type="EMBL" id="JAPMSZ010000007">
    <property type="protein sequence ID" value="KAJ5095911.1"/>
    <property type="molecule type" value="Genomic_DNA"/>
</dbReference>
<dbReference type="GO" id="GO:0004496">
    <property type="term" value="F:mevalonate kinase activity"/>
    <property type="evidence" value="ECO:0007669"/>
    <property type="project" value="InterPro"/>
</dbReference>
<dbReference type="OrthoDB" id="1652964at2759"/>
<dbReference type="RefSeq" id="XP_056511462.1">
    <property type="nucleotide sequence ID" value="XM_056655849.1"/>
</dbReference>
<evidence type="ECO:0000313" key="4">
    <source>
        <dbReference type="Proteomes" id="UP001141434"/>
    </source>
</evidence>
<proteinExistence type="predicted"/>
<dbReference type="SUPFAM" id="SSF54211">
    <property type="entry name" value="Ribosomal protein S5 domain 2-like"/>
    <property type="match status" value="1"/>
</dbReference>
<dbReference type="GO" id="GO:0005829">
    <property type="term" value="C:cytosol"/>
    <property type="evidence" value="ECO:0007669"/>
    <property type="project" value="TreeGrafter"/>
</dbReference>
<dbReference type="GO" id="GO:0005524">
    <property type="term" value="F:ATP binding"/>
    <property type="evidence" value="ECO:0007669"/>
    <property type="project" value="InterPro"/>
</dbReference>
<organism evidence="3 4">
    <name type="scientific">Penicillium alfredii</name>
    <dbReference type="NCBI Taxonomy" id="1506179"/>
    <lineage>
        <taxon>Eukaryota</taxon>
        <taxon>Fungi</taxon>
        <taxon>Dikarya</taxon>
        <taxon>Ascomycota</taxon>
        <taxon>Pezizomycotina</taxon>
        <taxon>Eurotiomycetes</taxon>
        <taxon>Eurotiomycetidae</taxon>
        <taxon>Eurotiales</taxon>
        <taxon>Aspergillaceae</taxon>
        <taxon>Penicillium</taxon>
    </lineage>
</organism>
<dbReference type="PRINTS" id="PR00959">
    <property type="entry name" value="MEVGALKINASE"/>
</dbReference>
<dbReference type="PANTHER" id="PTHR43290:SF2">
    <property type="entry name" value="MEVALONATE KINASE"/>
    <property type="match status" value="1"/>
</dbReference>
<dbReference type="InterPro" id="IPR014721">
    <property type="entry name" value="Ribsml_uS5_D2-typ_fold_subgr"/>
</dbReference>
<dbReference type="Gene3D" id="3.30.230.10">
    <property type="match status" value="1"/>
</dbReference>
<evidence type="ECO:0000313" key="3">
    <source>
        <dbReference type="EMBL" id="KAJ5095911.1"/>
    </source>
</evidence>
<dbReference type="GO" id="GO:0006696">
    <property type="term" value="P:ergosterol biosynthetic process"/>
    <property type="evidence" value="ECO:0007669"/>
    <property type="project" value="TreeGrafter"/>
</dbReference>
<dbReference type="Proteomes" id="UP001141434">
    <property type="component" value="Unassembled WGS sequence"/>
</dbReference>
<evidence type="ECO:0000256" key="1">
    <source>
        <dbReference type="ARBA" id="ARBA00022679"/>
    </source>
</evidence>
<reference evidence="3" key="1">
    <citation type="submission" date="2022-11" db="EMBL/GenBank/DDBJ databases">
        <authorList>
            <person name="Petersen C."/>
        </authorList>
    </citation>
    <scope>NUCLEOTIDE SEQUENCE</scope>
    <source>
        <strain evidence="3">IBT 34128</strain>
    </source>
</reference>
<accession>A0A9W9K804</accession>
<reference evidence="3" key="2">
    <citation type="journal article" date="2023" name="IMA Fungus">
        <title>Comparative genomic study of the Penicillium genus elucidates a diverse pangenome and 15 lateral gene transfer events.</title>
        <authorList>
            <person name="Petersen C."/>
            <person name="Sorensen T."/>
            <person name="Nielsen M.R."/>
            <person name="Sondergaard T.E."/>
            <person name="Sorensen J.L."/>
            <person name="Fitzpatrick D.A."/>
            <person name="Frisvad J.C."/>
            <person name="Nielsen K.L."/>
        </authorList>
    </citation>
    <scope>NUCLEOTIDE SEQUENCE</scope>
    <source>
        <strain evidence="3">IBT 34128</strain>
    </source>
</reference>
<sequence>MDNTHSSAIGPSFMVSAPGKVIVLGEYAAVYGKPVISAAISLRSYLSVKILSKCERTAPNRKLHNLYINSLDKTLLAAIKPYVYLVSLNLPEKERKIYRGSATTFLYLFLSFSSLESPGFVHTLRSTILASAGLGSSASISVCLSTVEYGTTRLNTGYLKAISRLIYRRSRVVIRSY</sequence>
<gene>
    <name evidence="3" type="ORF">NUU61_005267</name>
</gene>
<name>A0A9W9K804_9EURO</name>
<keyword evidence="4" id="KW-1185">Reference proteome</keyword>
<dbReference type="GO" id="GO:0019287">
    <property type="term" value="P:isopentenyl diphosphate biosynthetic process, mevalonate pathway"/>
    <property type="evidence" value="ECO:0007669"/>
    <property type="project" value="TreeGrafter"/>
</dbReference>
<keyword evidence="1" id="KW-0808">Transferase</keyword>
<comment type="caution">
    <text evidence="3">The sequence shown here is derived from an EMBL/GenBank/DDBJ whole genome shotgun (WGS) entry which is preliminary data.</text>
</comment>
<dbReference type="InterPro" id="IPR006205">
    <property type="entry name" value="Mev_gal_kin"/>
</dbReference>
<protein>
    <submittedName>
        <fullName evidence="3">Mevalonate kinase like protein</fullName>
    </submittedName>
</protein>
<dbReference type="GeneID" id="81395017"/>
<dbReference type="PANTHER" id="PTHR43290">
    <property type="entry name" value="MEVALONATE KINASE"/>
    <property type="match status" value="1"/>
</dbReference>
<dbReference type="InterPro" id="IPR020568">
    <property type="entry name" value="Ribosomal_Su5_D2-typ_SF"/>
</dbReference>